<reference evidence="4 5" key="1">
    <citation type="submission" date="2021-10" db="EMBL/GenBank/DDBJ databases">
        <title>Anaerobic single-cell dispensing facilitates the cultivation of human gut bacteria.</title>
        <authorList>
            <person name="Afrizal A."/>
        </authorList>
    </citation>
    <scope>NUCLEOTIDE SEQUENCE [LARGE SCALE GENOMIC DNA]</scope>
    <source>
        <strain evidence="4 5">CLA-AA-H212</strain>
    </source>
</reference>
<gene>
    <name evidence="4" type="ORF">LKD28_05840</name>
</gene>
<evidence type="ECO:0000256" key="2">
    <source>
        <dbReference type="SAM" id="MobiDB-lite"/>
    </source>
</evidence>
<sequence length="449" mass="49325">MGNRYKRMVTLGMISFTALLAWGYCMLAYRSQAVYVAIISLVLVGSIYALLLSFVDIKVAKEQAMQEYVTKTLQEYTKKEDTEILNDMERLAKASYVQQRKTNTYLSAQAEQLDEALKKTIKILINYDRKKEEEAVQQAEQMQKELEMQAALQAQKEPDHTALVLEEFGKLAGDVQAVVAQLQQVTAQLTALREAVDAIEMPKYVEAAPSVEAASTAVTADVQKRVPEDEQPEVVTNVENTTETDVPESQIPGGIENDTADEAELEIADDSLTQTDDTPAEVEAASTEEPEAVAEEAAPTEEPETVAEEAAPTEEPEPAFNTEDFFSQFGGSADKELKEEAEFKEEAANTGMLDQSMIDALLGNLQADKPAEDVKNADVIPFPQQGQTDLSTEEAHAEEVAEAVHEVEQDITDTTMNMDAEPAPTMPVDDNPNRTLSPEEIAALFASMQ</sequence>
<feature type="region of interest" description="Disordered" evidence="2">
    <location>
        <begin position="268"/>
        <end position="319"/>
    </location>
</feature>
<feature type="transmembrane region" description="Helical" evidence="3">
    <location>
        <begin position="33"/>
        <end position="55"/>
    </location>
</feature>
<feature type="coiled-coil region" evidence="1">
    <location>
        <begin position="129"/>
        <end position="195"/>
    </location>
</feature>
<name>A0ABS8FN62_9FIRM</name>
<dbReference type="RefSeq" id="WP_227573112.1">
    <property type="nucleotide sequence ID" value="NZ_JAJEQT010000003.1"/>
</dbReference>
<keyword evidence="5" id="KW-1185">Reference proteome</keyword>
<comment type="caution">
    <text evidence="4">The sequence shown here is derived from an EMBL/GenBank/DDBJ whole genome shotgun (WGS) entry which is preliminary data.</text>
</comment>
<feature type="region of interest" description="Disordered" evidence="2">
    <location>
        <begin position="222"/>
        <end position="256"/>
    </location>
</feature>
<accession>A0ABS8FN62</accession>
<keyword evidence="3" id="KW-0812">Transmembrane</keyword>
<feature type="compositionally biased region" description="Acidic residues" evidence="2">
    <location>
        <begin position="286"/>
        <end position="317"/>
    </location>
</feature>
<organism evidence="4 5">
    <name type="scientific">Coprococcus hominis</name>
    <name type="common">ex Arizal et al. 2022</name>
    <dbReference type="NCBI Taxonomy" id="2881262"/>
    <lineage>
        <taxon>Bacteria</taxon>
        <taxon>Bacillati</taxon>
        <taxon>Bacillota</taxon>
        <taxon>Clostridia</taxon>
        <taxon>Lachnospirales</taxon>
        <taxon>Lachnospiraceae</taxon>
        <taxon>Coprococcus</taxon>
    </lineage>
</organism>
<evidence type="ECO:0000313" key="4">
    <source>
        <dbReference type="EMBL" id="MCC2218558.1"/>
    </source>
</evidence>
<feature type="compositionally biased region" description="Low complexity" evidence="2">
    <location>
        <begin position="233"/>
        <end position="248"/>
    </location>
</feature>
<keyword evidence="3" id="KW-0472">Membrane</keyword>
<proteinExistence type="predicted"/>
<protein>
    <submittedName>
        <fullName evidence="4">Uncharacterized protein</fullName>
    </submittedName>
</protein>
<evidence type="ECO:0000256" key="3">
    <source>
        <dbReference type="SAM" id="Phobius"/>
    </source>
</evidence>
<evidence type="ECO:0000313" key="5">
    <source>
        <dbReference type="Proteomes" id="UP001198495"/>
    </source>
</evidence>
<dbReference type="EMBL" id="JAJEQT010000003">
    <property type="protein sequence ID" value="MCC2218558.1"/>
    <property type="molecule type" value="Genomic_DNA"/>
</dbReference>
<keyword evidence="3" id="KW-1133">Transmembrane helix</keyword>
<evidence type="ECO:0000256" key="1">
    <source>
        <dbReference type="SAM" id="Coils"/>
    </source>
</evidence>
<keyword evidence="1" id="KW-0175">Coiled coil</keyword>
<dbReference type="Proteomes" id="UP001198495">
    <property type="component" value="Unassembled WGS sequence"/>
</dbReference>